<evidence type="ECO:0000256" key="4">
    <source>
        <dbReference type="PROSITE-ProRule" id="PRU01100"/>
    </source>
</evidence>
<name>A0ABD5E922_9ACTN</name>
<gene>
    <name evidence="7" type="ORF">RM574_18795</name>
</gene>
<feature type="active site" description="Nucleophile" evidence="4">
    <location>
        <position position="286"/>
    </location>
</feature>
<dbReference type="PROSITE" id="PS50231">
    <property type="entry name" value="RICIN_B_LECTIN"/>
    <property type="match status" value="1"/>
</dbReference>
<evidence type="ECO:0000256" key="2">
    <source>
        <dbReference type="ARBA" id="ARBA00022801"/>
    </source>
</evidence>
<dbReference type="InterPro" id="IPR000805">
    <property type="entry name" value="Glyco_hydro_26"/>
</dbReference>
<evidence type="ECO:0000259" key="6">
    <source>
        <dbReference type="PROSITE" id="PS51764"/>
    </source>
</evidence>
<evidence type="ECO:0000256" key="5">
    <source>
        <dbReference type="SAM" id="SignalP"/>
    </source>
</evidence>
<dbReference type="RefSeq" id="WP_311677276.1">
    <property type="nucleotide sequence ID" value="NZ_JAVRER010000029.1"/>
</dbReference>
<dbReference type="InterPro" id="IPR000772">
    <property type="entry name" value="Ricin_B_lectin"/>
</dbReference>
<dbReference type="InterPro" id="IPR022790">
    <property type="entry name" value="GH26_dom"/>
</dbReference>
<dbReference type="SMART" id="SM00458">
    <property type="entry name" value="RICIN"/>
    <property type="match status" value="1"/>
</dbReference>
<accession>A0ABD5E922</accession>
<feature type="chain" id="PRO_5044881086" evidence="5">
    <location>
        <begin position="34"/>
        <end position="475"/>
    </location>
</feature>
<dbReference type="Gene3D" id="3.20.20.80">
    <property type="entry name" value="Glycosidases"/>
    <property type="match status" value="1"/>
</dbReference>
<dbReference type="PANTHER" id="PTHR40079">
    <property type="entry name" value="MANNAN ENDO-1,4-BETA-MANNOSIDASE E-RELATED"/>
    <property type="match status" value="1"/>
</dbReference>
<organism evidence="7 8">
    <name type="scientific">Streptomyces evansiae</name>
    <dbReference type="NCBI Taxonomy" id="3075535"/>
    <lineage>
        <taxon>Bacteria</taxon>
        <taxon>Bacillati</taxon>
        <taxon>Actinomycetota</taxon>
        <taxon>Actinomycetes</taxon>
        <taxon>Kitasatosporales</taxon>
        <taxon>Streptomycetaceae</taxon>
        <taxon>Streptomyces</taxon>
    </lineage>
</organism>
<dbReference type="Gene3D" id="2.80.10.50">
    <property type="match status" value="2"/>
</dbReference>
<dbReference type="Pfam" id="PF02156">
    <property type="entry name" value="Glyco_hydro_26"/>
    <property type="match status" value="1"/>
</dbReference>
<proteinExistence type="inferred from homology"/>
<sequence length="475" mass="50721">MRSRTRGSRLAALLTVPLAAVAWLGLSPSPAAATGPSTPDAVLSYLQEISGSHVVSGVHNKEPLADPSRYTAQAHDLTGKWPGLWGGELGFRADDVAQRQALVNQAKTEWANGSLVSLTWHMCRPDVATCEFEGGINGSRLSDSEWQQLTTDNSALNKAFKAKLDTAVPYLTQLKDAGVPVLFRPLHEMNEGWAWWGGRPGANGSARLFRITHDYLESKGLDNLLWVWNVKDTAANGGSGGVGNFYPGDDAVDVASLDPWVKGYPTGDWYQAMLNTAHGKPVALAEVGTVPTPAQLAAQPRWAWFMIWSEYLTTANSASGLQSTFNNSRVLSQGQFTLPSGGTNPPATPSGPLTGVGGKCVDVAGSATANGTVVQLYGCNGTAAQKWTTNEDGTLRALGKCLDVTGQGTVNGTRLQLWECNGSGAQRWVAESDGHLKNPQSGRYLDVPGGSTADGTRLQIWDRNTNPWQTWHLPA</sequence>
<feature type="domain" description="GH26" evidence="6">
    <location>
        <begin position="37"/>
        <end position="334"/>
    </location>
</feature>
<dbReference type="Pfam" id="PF00652">
    <property type="entry name" value="Ricin_B_lectin"/>
    <property type="match status" value="1"/>
</dbReference>
<dbReference type="PANTHER" id="PTHR40079:SF4">
    <property type="entry name" value="GH26 DOMAIN-CONTAINING PROTEIN-RELATED"/>
    <property type="match status" value="1"/>
</dbReference>
<keyword evidence="5" id="KW-0732">Signal</keyword>
<evidence type="ECO:0000256" key="3">
    <source>
        <dbReference type="ARBA" id="ARBA00023295"/>
    </source>
</evidence>
<evidence type="ECO:0000313" key="8">
    <source>
        <dbReference type="Proteomes" id="UP001183607"/>
    </source>
</evidence>
<dbReference type="SUPFAM" id="SSF51445">
    <property type="entry name" value="(Trans)glycosidases"/>
    <property type="match status" value="1"/>
</dbReference>
<evidence type="ECO:0000256" key="1">
    <source>
        <dbReference type="ARBA" id="ARBA00007754"/>
    </source>
</evidence>
<dbReference type="EMBL" id="JAVRER010000029">
    <property type="protein sequence ID" value="MDT0417536.1"/>
    <property type="molecule type" value="Genomic_DNA"/>
</dbReference>
<dbReference type="SUPFAM" id="SSF50370">
    <property type="entry name" value="Ricin B-like lectins"/>
    <property type="match status" value="1"/>
</dbReference>
<keyword evidence="2 4" id="KW-0378">Hydrolase</keyword>
<dbReference type="PRINTS" id="PR00739">
    <property type="entry name" value="GLHYDRLASE26"/>
</dbReference>
<keyword evidence="3 4" id="KW-0326">Glycosidase</keyword>
<dbReference type="InterPro" id="IPR017853">
    <property type="entry name" value="GH"/>
</dbReference>
<dbReference type="InterPro" id="IPR035992">
    <property type="entry name" value="Ricin_B-like_lectins"/>
</dbReference>
<feature type="signal peptide" evidence="5">
    <location>
        <begin position="1"/>
        <end position="33"/>
    </location>
</feature>
<reference evidence="8" key="1">
    <citation type="submission" date="2023-07" db="EMBL/GenBank/DDBJ databases">
        <title>30 novel species of actinomycetes from the DSMZ collection.</title>
        <authorList>
            <person name="Nouioui I."/>
        </authorList>
    </citation>
    <scope>NUCLEOTIDE SEQUENCE [LARGE SCALE GENOMIC DNA]</scope>
    <source>
        <strain evidence="8">DSM 41982</strain>
    </source>
</reference>
<dbReference type="PROSITE" id="PS51764">
    <property type="entry name" value="GH26"/>
    <property type="match status" value="1"/>
</dbReference>
<dbReference type="CDD" id="cd23451">
    <property type="entry name" value="beta-trefoil_Ricin_laminarinase"/>
    <property type="match status" value="1"/>
</dbReference>
<feature type="active site" description="Proton donor" evidence="4">
    <location>
        <position position="188"/>
    </location>
</feature>
<dbReference type="AlphaFoldDB" id="A0ABD5E922"/>
<dbReference type="GO" id="GO:0004553">
    <property type="term" value="F:hydrolase activity, hydrolyzing O-glycosyl compounds"/>
    <property type="evidence" value="ECO:0007669"/>
    <property type="project" value="UniProtKB-ARBA"/>
</dbReference>
<dbReference type="GO" id="GO:0005976">
    <property type="term" value="P:polysaccharide metabolic process"/>
    <property type="evidence" value="ECO:0007669"/>
    <property type="project" value="UniProtKB-ARBA"/>
</dbReference>
<comment type="caution">
    <text evidence="7">The sequence shown here is derived from an EMBL/GenBank/DDBJ whole genome shotgun (WGS) entry which is preliminary data.</text>
</comment>
<dbReference type="Proteomes" id="UP001183607">
    <property type="component" value="Unassembled WGS sequence"/>
</dbReference>
<comment type="similarity">
    <text evidence="1 4">Belongs to the glycosyl hydrolase 26 family.</text>
</comment>
<evidence type="ECO:0000313" key="7">
    <source>
        <dbReference type="EMBL" id="MDT0417536.1"/>
    </source>
</evidence>
<protein>
    <submittedName>
        <fullName evidence="7">Glycosyl hydrolase</fullName>
    </submittedName>
</protein>